<protein>
    <recommendedName>
        <fullName evidence="3">Ferritin-like domain-containing protein</fullName>
    </recommendedName>
</protein>
<dbReference type="EMBL" id="BKZW01000001">
    <property type="protein sequence ID" value="GER86144.1"/>
    <property type="molecule type" value="Genomic_DNA"/>
</dbReference>
<keyword evidence="2" id="KW-1185">Reference proteome</keyword>
<evidence type="ECO:0008006" key="3">
    <source>
        <dbReference type="Google" id="ProtNLM"/>
    </source>
</evidence>
<reference evidence="1 2" key="1">
    <citation type="submission" date="2019-10" db="EMBL/GenBank/DDBJ databases">
        <title>Dictyobacter vulcani sp. nov., within the class Ktedonobacteria, isolated from soil of volcanic Mt. Zao.</title>
        <authorList>
            <person name="Zheng Y."/>
            <person name="Wang C.M."/>
            <person name="Sakai Y."/>
            <person name="Abe K."/>
            <person name="Yokota A."/>
            <person name="Yabe S."/>
        </authorList>
    </citation>
    <scope>NUCLEOTIDE SEQUENCE [LARGE SCALE GENOMIC DNA]</scope>
    <source>
        <strain evidence="1 2">W12</strain>
    </source>
</reference>
<dbReference type="Proteomes" id="UP000326912">
    <property type="component" value="Unassembled WGS sequence"/>
</dbReference>
<evidence type="ECO:0000313" key="2">
    <source>
        <dbReference type="Proteomes" id="UP000326912"/>
    </source>
</evidence>
<proteinExistence type="predicted"/>
<dbReference type="AlphaFoldDB" id="A0A5J4KBT6"/>
<accession>A0A5J4KBT6</accession>
<evidence type="ECO:0000313" key="1">
    <source>
        <dbReference type="EMBL" id="GER86144.1"/>
    </source>
</evidence>
<comment type="caution">
    <text evidence="1">The sequence shown here is derived from an EMBL/GenBank/DDBJ whole genome shotgun (WGS) entry which is preliminary data.</text>
</comment>
<dbReference type="RefSeq" id="WP_151754321.1">
    <property type="nucleotide sequence ID" value="NZ_BKZW01000001.1"/>
</dbReference>
<dbReference type="Pfam" id="PF13668">
    <property type="entry name" value="Ferritin_2"/>
    <property type="match status" value="1"/>
</dbReference>
<gene>
    <name evidence="1" type="ORF">KDW_03060</name>
</gene>
<organism evidence="1 2">
    <name type="scientific">Dictyobacter vulcani</name>
    <dbReference type="NCBI Taxonomy" id="2607529"/>
    <lineage>
        <taxon>Bacteria</taxon>
        <taxon>Bacillati</taxon>
        <taxon>Chloroflexota</taxon>
        <taxon>Ktedonobacteria</taxon>
        <taxon>Ktedonobacterales</taxon>
        <taxon>Dictyobacteraceae</taxon>
        <taxon>Dictyobacter</taxon>
    </lineage>
</organism>
<sequence length="253" mass="27043">MNTNDDRSLDNAKSNLLEMISAQRARRTVLKGAVAGLASLSALGTSALVGSGEVFADSSRSKLQKILDVLVTTEQLAVTTYSNAVTNAATLGITGDNLTYLQTALIEEQLHELFLESLGAQAVSSSFSYPNGATTFTDLTTFIDSQQALENAFASVYLNAIVEVAKLNGYRMAQIFSQIACIEAEHRVLGRFIAGAQPANNYAFAPVLTKKVSETTDVLNTAGFLTPATGNTYTYAQISTSAPNIEYRMPFTV</sequence>
<name>A0A5J4KBT6_9CHLR</name>